<keyword evidence="2" id="KW-1185">Reference proteome</keyword>
<name>A0ABT8BCM0_9HYPH</name>
<reference evidence="2" key="1">
    <citation type="journal article" date="2019" name="Int. J. Syst. Evol. Microbiol.">
        <title>The Global Catalogue of Microorganisms (GCM) 10K type strain sequencing project: providing services to taxonomists for standard genome sequencing and annotation.</title>
        <authorList>
            <consortium name="The Broad Institute Genomics Platform"/>
            <consortium name="The Broad Institute Genome Sequencing Center for Infectious Disease"/>
            <person name="Wu L."/>
            <person name="Ma J."/>
        </authorList>
    </citation>
    <scope>NUCLEOTIDE SEQUENCE [LARGE SCALE GENOMIC DNA]</scope>
    <source>
        <strain evidence="2">CECT 7069</strain>
    </source>
</reference>
<accession>A0ABT8BCM0</accession>
<protein>
    <submittedName>
        <fullName evidence="1">Uncharacterized protein</fullName>
    </submittedName>
</protein>
<evidence type="ECO:0000313" key="2">
    <source>
        <dbReference type="Proteomes" id="UP001224644"/>
    </source>
</evidence>
<organism evidence="1 2">
    <name type="scientific">Methylobacterium adhaesivum</name>
    <dbReference type="NCBI Taxonomy" id="333297"/>
    <lineage>
        <taxon>Bacteria</taxon>
        <taxon>Pseudomonadati</taxon>
        <taxon>Pseudomonadota</taxon>
        <taxon>Alphaproteobacteria</taxon>
        <taxon>Hyphomicrobiales</taxon>
        <taxon>Methylobacteriaceae</taxon>
        <taxon>Methylobacterium</taxon>
    </lineage>
</organism>
<comment type="caution">
    <text evidence="1">The sequence shown here is derived from an EMBL/GenBank/DDBJ whole genome shotgun (WGS) entry which is preliminary data.</text>
</comment>
<evidence type="ECO:0000313" key="1">
    <source>
        <dbReference type="EMBL" id="MDN3589555.1"/>
    </source>
</evidence>
<proteinExistence type="predicted"/>
<gene>
    <name evidence="1" type="ORF">QWZ12_02895</name>
</gene>
<dbReference type="EMBL" id="JAUFPX010000002">
    <property type="protein sequence ID" value="MDN3589555.1"/>
    <property type="molecule type" value="Genomic_DNA"/>
</dbReference>
<sequence length="75" mass="8080">MVVVTPVLPHPAASIADTPTSELIFIATECSRPVTGESFETWFREGGRIRLHGLSKTGPRRAAEASEAQLNTLFG</sequence>
<dbReference type="Proteomes" id="UP001224644">
    <property type="component" value="Unassembled WGS sequence"/>
</dbReference>
<dbReference type="RefSeq" id="WP_238224082.1">
    <property type="nucleotide sequence ID" value="NZ_BPQD01000007.1"/>
</dbReference>